<dbReference type="Pfam" id="PF01042">
    <property type="entry name" value="Ribonuc_L-PSP"/>
    <property type="match status" value="1"/>
</dbReference>
<reference evidence="2 3" key="1">
    <citation type="submission" date="2019-03" db="EMBL/GenBank/DDBJ databases">
        <title>Genomic Encyclopedia of Type Strains, Phase IV (KMG-IV): sequencing the most valuable type-strain genomes for metagenomic binning, comparative biology and taxonomic classification.</title>
        <authorList>
            <person name="Goeker M."/>
        </authorList>
    </citation>
    <scope>NUCLEOTIDE SEQUENCE [LARGE SCALE GENOMIC DNA]</scope>
    <source>
        <strain evidence="2 3">DSM 103792</strain>
    </source>
</reference>
<dbReference type="EMBL" id="SNYM01000007">
    <property type="protein sequence ID" value="TDQ48283.1"/>
    <property type="molecule type" value="Genomic_DNA"/>
</dbReference>
<dbReference type="PANTHER" id="PTHR11803:SF58">
    <property type="entry name" value="PROTEIN HMF1-RELATED"/>
    <property type="match status" value="1"/>
</dbReference>
<name>A0A4R6URP8_9GAMM</name>
<dbReference type="PANTHER" id="PTHR11803">
    <property type="entry name" value="2-IMINOBUTANOATE/2-IMINOPROPANOATE DEAMINASE RIDA"/>
    <property type="match status" value="1"/>
</dbReference>
<evidence type="ECO:0000313" key="3">
    <source>
        <dbReference type="Proteomes" id="UP000295375"/>
    </source>
</evidence>
<comment type="caution">
    <text evidence="2">The sequence shown here is derived from an EMBL/GenBank/DDBJ whole genome shotgun (WGS) entry which is preliminary data.</text>
</comment>
<dbReference type="Gene3D" id="3.30.1330.40">
    <property type="entry name" value="RutC-like"/>
    <property type="match status" value="1"/>
</dbReference>
<evidence type="ECO:0000256" key="1">
    <source>
        <dbReference type="ARBA" id="ARBA00010552"/>
    </source>
</evidence>
<keyword evidence="3" id="KW-1185">Reference proteome</keyword>
<dbReference type="Proteomes" id="UP000295375">
    <property type="component" value="Unassembled WGS sequence"/>
</dbReference>
<dbReference type="AlphaFoldDB" id="A0A4R6URP8"/>
<dbReference type="InterPro" id="IPR006175">
    <property type="entry name" value="YjgF/YER057c/UK114"/>
</dbReference>
<proteinExistence type="inferred from homology"/>
<dbReference type="OrthoDB" id="9799840at2"/>
<accession>A0A4R6URP8</accession>
<dbReference type="CDD" id="cd00448">
    <property type="entry name" value="YjgF_YER057c_UK114_family"/>
    <property type="match status" value="1"/>
</dbReference>
<protein>
    <submittedName>
        <fullName evidence="2">Enamine deaminase RidA (YjgF/YER057c/UK114 family)</fullName>
    </submittedName>
</protein>
<evidence type="ECO:0000313" key="2">
    <source>
        <dbReference type="EMBL" id="TDQ48283.1"/>
    </source>
</evidence>
<dbReference type="SUPFAM" id="SSF55298">
    <property type="entry name" value="YjgF-like"/>
    <property type="match status" value="1"/>
</dbReference>
<organism evidence="2 3">
    <name type="scientific">Permianibacter aggregans</name>
    <dbReference type="NCBI Taxonomy" id="1510150"/>
    <lineage>
        <taxon>Bacteria</taxon>
        <taxon>Pseudomonadati</taxon>
        <taxon>Pseudomonadota</taxon>
        <taxon>Gammaproteobacteria</taxon>
        <taxon>Pseudomonadales</taxon>
        <taxon>Pseudomonadaceae</taxon>
        <taxon>Permianibacter</taxon>
    </lineage>
</organism>
<dbReference type="InterPro" id="IPR035959">
    <property type="entry name" value="RutC-like_sf"/>
</dbReference>
<sequence>MNPSHHVLRILIVISILLLAACSSKPATINKQCFHVNADIEPGIGYCGAVRGGNQLHISGVTASGEMSAATTAVYQRLERILKTHGLSFANVIKENVYATKLDDFIATAPTRKTFYGSDFPAATWVQVDRLFMPAMVLEVELIAVFPE</sequence>
<dbReference type="GO" id="GO:0019239">
    <property type="term" value="F:deaminase activity"/>
    <property type="evidence" value="ECO:0007669"/>
    <property type="project" value="TreeGrafter"/>
</dbReference>
<comment type="similarity">
    <text evidence="1">Belongs to the RutC family.</text>
</comment>
<gene>
    <name evidence="2" type="ORF">EV696_10719</name>
</gene>
<dbReference type="RefSeq" id="WP_133590034.1">
    <property type="nucleotide sequence ID" value="NZ_CP037953.1"/>
</dbReference>
<dbReference type="GO" id="GO:0005829">
    <property type="term" value="C:cytosol"/>
    <property type="evidence" value="ECO:0007669"/>
    <property type="project" value="TreeGrafter"/>
</dbReference>